<reference evidence="3 4" key="1">
    <citation type="submission" date="2023-08" db="EMBL/GenBank/DDBJ databases">
        <title>Black Yeasts Isolated from many extreme environments.</title>
        <authorList>
            <person name="Coleine C."/>
            <person name="Stajich J.E."/>
            <person name="Selbmann L."/>
        </authorList>
    </citation>
    <scope>NUCLEOTIDE SEQUENCE [LARGE SCALE GENOMIC DNA]</scope>
    <source>
        <strain evidence="3 4">CCFEE 5792</strain>
    </source>
</reference>
<dbReference type="RefSeq" id="XP_064699815.1">
    <property type="nucleotide sequence ID" value="XM_064855539.1"/>
</dbReference>
<organism evidence="3 4">
    <name type="scientific">Exophiala bonariae</name>
    <dbReference type="NCBI Taxonomy" id="1690606"/>
    <lineage>
        <taxon>Eukaryota</taxon>
        <taxon>Fungi</taxon>
        <taxon>Dikarya</taxon>
        <taxon>Ascomycota</taxon>
        <taxon>Pezizomycotina</taxon>
        <taxon>Eurotiomycetes</taxon>
        <taxon>Chaetothyriomycetidae</taxon>
        <taxon>Chaetothyriales</taxon>
        <taxon>Herpotrichiellaceae</taxon>
        <taxon>Exophiala</taxon>
    </lineage>
</organism>
<dbReference type="InterPro" id="IPR002347">
    <property type="entry name" value="SDR_fam"/>
</dbReference>
<dbReference type="InterPro" id="IPR036291">
    <property type="entry name" value="NAD(P)-bd_dom_sf"/>
</dbReference>
<evidence type="ECO:0000313" key="4">
    <source>
        <dbReference type="Proteomes" id="UP001358417"/>
    </source>
</evidence>
<evidence type="ECO:0000313" key="3">
    <source>
        <dbReference type="EMBL" id="KAK5042924.1"/>
    </source>
</evidence>
<dbReference type="AlphaFoldDB" id="A0AAV9MRT6"/>
<dbReference type="PANTHER" id="PTHR42760:SF37">
    <property type="entry name" value="CLAVALDEHYDE DEHYDROGENASE"/>
    <property type="match status" value="1"/>
</dbReference>
<gene>
    <name evidence="3" type="ORF">LTR84_012013</name>
</gene>
<proteinExistence type="inferred from homology"/>
<dbReference type="GeneID" id="89980161"/>
<dbReference type="GO" id="GO:0016616">
    <property type="term" value="F:oxidoreductase activity, acting on the CH-OH group of donors, NAD or NADP as acceptor"/>
    <property type="evidence" value="ECO:0007669"/>
    <property type="project" value="TreeGrafter"/>
</dbReference>
<protein>
    <submittedName>
        <fullName evidence="3">Uncharacterized protein</fullName>
    </submittedName>
</protein>
<dbReference type="Pfam" id="PF00106">
    <property type="entry name" value="adh_short"/>
    <property type="match status" value="1"/>
</dbReference>
<dbReference type="SUPFAM" id="SSF51735">
    <property type="entry name" value="NAD(P)-binding Rossmann-fold domains"/>
    <property type="match status" value="1"/>
</dbReference>
<sequence length="283" mass="31218">MAQPAPSDDPYGSKIVTEFHHDTYPFINPEKGAASDIKVLVTGASRGIGYETVKSFARAGASAIALLARSQLDDVAKDAIEVAKAAGHKQPKILKLQTDMSDPAAVGRAMDIVAEHFQSLDVVINNASRLEKWVPLAQTDVDDWWLTWEVNLKGTFIVTRAALPLHSFQRANSPGASAYQMSKTTQIRLNDFLMAEYGDMGLIAYAVHPGGVKTETALNMPEYMHSYLTQTPQLCADTIVWLTRERKEWLAGRFVFGPLDMQELAAKESEILKKDSLKLKLVI</sequence>
<dbReference type="CDD" id="cd05233">
    <property type="entry name" value="SDR_c"/>
    <property type="match status" value="1"/>
</dbReference>
<accession>A0AAV9MRT6</accession>
<comment type="similarity">
    <text evidence="1">Belongs to the short-chain dehydrogenases/reductases (SDR) family.</text>
</comment>
<dbReference type="EMBL" id="JAVRRD010000068">
    <property type="protein sequence ID" value="KAK5042924.1"/>
    <property type="molecule type" value="Genomic_DNA"/>
</dbReference>
<dbReference type="PRINTS" id="PR00081">
    <property type="entry name" value="GDHRDH"/>
</dbReference>
<evidence type="ECO:0000256" key="2">
    <source>
        <dbReference type="ARBA" id="ARBA00023002"/>
    </source>
</evidence>
<evidence type="ECO:0000256" key="1">
    <source>
        <dbReference type="ARBA" id="ARBA00006484"/>
    </source>
</evidence>
<dbReference type="Proteomes" id="UP001358417">
    <property type="component" value="Unassembled WGS sequence"/>
</dbReference>
<keyword evidence="4" id="KW-1185">Reference proteome</keyword>
<keyword evidence="2" id="KW-0560">Oxidoreductase</keyword>
<dbReference type="PANTHER" id="PTHR42760">
    <property type="entry name" value="SHORT-CHAIN DEHYDROGENASES/REDUCTASES FAMILY MEMBER"/>
    <property type="match status" value="1"/>
</dbReference>
<name>A0AAV9MRT6_9EURO</name>
<comment type="caution">
    <text evidence="3">The sequence shown here is derived from an EMBL/GenBank/DDBJ whole genome shotgun (WGS) entry which is preliminary data.</text>
</comment>
<dbReference type="Gene3D" id="3.40.50.720">
    <property type="entry name" value="NAD(P)-binding Rossmann-like Domain"/>
    <property type="match status" value="1"/>
</dbReference>